<dbReference type="GO" id="GO:0005886">
    <property type="term" value="C:plasma membrane"/>
    <property type="evidence" value="ECO:0007669"/>
    <property type="project" value="TreeGrafter"/>
</dbReference>
<feature type="chain" id="PRO_5034762626" description="SRCR domain-containing protein" evidence="5">
    <location>
        <begin position="20"/>
        <end position="463"/>
    </location>
</feature>
<feature type="compositionally biased region" description="Polar residues" evidence="3">
    <location>
        <begin position="393"/>
        <end position="407"/>
    </location>
</feature>
<protein>
    <recommendedName>
        <fullName evidence="6">SRCR domain-containing protein</fullName>
    </recommendedName>
</protein>
<evidence type="ECO:0000313" key="8">
    <source>
        <dbReference type="Proteomes" id="UP000694620"/>
    </source>
</evidence>
<keyword evidence="1 2" id="KW-1015">Disulfide bond</keyword>
<dbReference type="GeneTree" id="ENSGT00990000210217"/>
<feature type="signal peptide" evidence="5">
    <location>
        <begin position="1"/>
        <end position="19"/>
    </location>
</feature>
<dbReference type="InterPro" id="IPR001190">
    <property type="entry name" value="SRCR"/>
</dbReference>
<feature type="transmembrane region" description="Helical" evidence="4">
    <location>
        <begin position="348"/>
        <end position="374"/>
    </location>
</feature>
<reference evidence="7" key="3">
    <citation type="submission" date="2025-09" db="UniProtKB">
        <authorList>
            <consortium name="Ensembl"/>
        </authorList>
    </citation>
    <scope>IDENTIFICATION</scope>
</reference>
<feature type="disulfide bond" evidence="2">
    <location>
        <begin position="310"/>
        <end position="320"/>
    </location>
</feature>
<dbReference type="InterPro" id="IPR003566">
    <property type="entry name" value="Tcell_CD5"/>
</dbReference>
<feature type="domain" description="SRCR" evidence="6">
    <location>
        <begin position="151"/>
        <end position="240"/>
    </location>
</feature>
<dbReference type="Gene3D" id="3.10.250.10">
    <property type="entry name" value="SRCR-like domain"/>
    <property type="match status" value="3"/>
</dbReference>
<dbReference type="PANTHER" id="PTHR47309:SF1">
    <property type="entry name" value="T-CELL SURFACE GLYCOPROTEIN CD5"/>
    <property type="match status" value="1"/>
</dbReference>
<dbReference type="Ensembl" id="ENSECRT00000015895.1">
    <property type="protein sequence ID" value="ENSECRP00000015618.1"/>
    <property type="gene ID" value="ENSECRG00000010427.1"/>
</dbReference>
<dbReference type="SUPFAM" id="SSF56487">
    <property type="entry name" value="SRCR-like"/>
    <property type="match status" value="3"/>
</dbReference>
<evidence type="ECO:0000256" key="5">
    <source>
        <dbReference type="SAM" id="SignalP"/>
    </source>
</evidence>
<reference evidence="7" key="1">
    <citation type="submission" date="2021-06" db="EMBL/GenBank/DDBJ databases">
        <authorList>
            <consortium name="Wellcome Sanger Institute Data Sharing"/>
        </authorList>
    </citation>
    <scope>NUCLEOTIDE SEQUENCE [LARGE SCALE GENOMIC DNA]</scope>
</reference>
<sequence length="463" mass="52625">MELFQKWCLLLLFLEQVIAGDINNWMATTSTTKVSPPDCKNITIKVPDPYINVRLVKKNSSCSGTLQVLQNKKWVSACTNELKERQLKRLCFELGCKEPLQYNGEPDEKDFKDILPLSENKMQEVNVTLQPCNDTNASWLACKDPSFQLPVRLIGEKDSCSGKVEVHVWQQWKPLCEEDMTKETAEQICRQAHCNGVLKFSGSKEVNNSAVHCPLRNRDLFQCQGLLQETECTTVNVTCEESKPRLVYRLANGPSECVGKVTVYHQNKWEKVCNDSKLSAHNICRSLNCGTVKEIQNAPQSQRKQRGMYCNMSNTNLDDCFHSLTTKDCSMDWIICTGYKEPNHTGQMVWNVFSGILAFMLLAVLLVKFGPLLWQKINKKVFRKKERQWIGPTQSQSVSFHRNQHALQPSPRLADSNSDNDYTFTPSKRQSATYPALERALVNLNSGASSARNSGYDYEPRAC</sequence>
<dbReference type="Proteomes" id="UP000694620">
    <property type="component" value="Chromosome 10"/>
</dbReference>
<keyword evidence="4" id="KW-1133">Transmembrane helix</keyword>
<evidence type="ECO:0000256" key="4">
    <source>
        <dbReference type="SAM" id="Phobius"/>
    </source>
</evidence>
<accession>A0A8C4XA04</accession>
<dbReference type="GO" id="GO:0031295">
    <property type="term" value="P:T cell costimulation"/>
    <property type="evidence" value="ECO:0007669"/>
    <property type="project" value="TreeGrafter"/>
</dbReference>
<evidence type="ECO:0000256" key="1">
    <source>
        <dbReference type="ARBA" id="ARBA00023157"/>
    </source>
</evidence>
<dbReference type="Pfam" id="PF00530">
    <property type="entry name" value="SRCR"/>
    <property type="match status" value="3"/>
</dbReference>
<keyword evidence="4" id="KW-0812">Transmembrane</keyword>
<dbReference type="PROSITE" id="PS50287">
    <property type="entry name" value="SRCR_2"/>
    <property type="match status" value="3"/>
</dbReference>
<dbReference type="SMART" id="SM00202">
    <property type="entry name" value="SR"/>
    <property type="match status" value="2"/>
</dbReference>
<feature type="compositionally biased region" description="Polar residues" evidence="3">
    <location>
        <begin position="415"/>
        <end position="431"/>
    </location>
</feature>
<dbReference type="InterPro" id="IPR036772">
    <property type="entry name" value="SRCR-like_dom_sf"/>
</dbReference>
<keyword evidence="5" id="KW-0732">Signal</keyword>
<feature type="domain" description="SRCR" evidence="6">
    <location>
        <begin position="53"/>
        <end position="96"/>
    </location>
</feature>
<keyword evidence="4" id="KW-0472">Membrane</keyword>
<dbReference type="PRINTS" id="PR00258">
    <property type="entry name" value="SPERACTRCPTR"/>
</dbReference>
<organism evidence="7 8">
    <name type="scientific">Erpetoichthys calabaricus</name>
    <name type="common">Rope fish</name>
    <name type="synonym">Calamoichthys calabaricus</name>
    <dbReference type="NCBI Taxonomy" id="27687"/>
    <lineage>
        <taxon>Eukaryota</taxon>
        <taxon>Metazoa</taxon>
        <taxon>Chordata</taxon>
        <taxon>Craniata</taxon>
        <taxon>Vertebrata</taxon>
        <taxon>Euteleostomi</taxon>
        <taxon>Actinopterygii</taxon>
        <taxon>Polypteriformes</taxon>
        <taxon>Polypteridae</taxon>
        <taxon>Erpetoichthys</taxon>
    </lineage>
</organism>
<dbReference type="AlphaFoldDB" id="A0A8C4XA04"/>
<evidence type="ECO:0000256" key="2">
    <source>
        <dbReference type="PROSITE-ProRule" id="PRU00196"/>
    </source>
</evidence>
<name>A0A8C4XA04_ERPCA</name>
<evidence type="ECO:0000256" key="3">
    <source>
        <dbReference type="SAM" id="MobiDB-lite"/>
    </source>
</evidence>
<proteinExistence type="predicted"/>
<feature type="region of interest" description="Disordered" evidence="3">
    <location>
        <begin position="393"/>
        <end position="431"/>
    </location>
</feature>
<feature type="domain" description="SRCR" evidence="6">
    <location>
        <begin position="248"/>
        <end position="337"/>
    </location>
</feature>
<keyword evidence="8" id="KW-1185">Reference proteome</keyword>
<dbReference type="PANTHER" id="PTHR47309">
    <property type="entry name" value="T-CELL SURFACE GLYCOPROTEIN CD5"/>
    <property type="match status" value="1"/>
</dbReference>
<comment type="caution">
    <text evidence="2">Lacks conserved residue(s) required for the propagation of feature annotation.</text>
</comment>
<gene>
    <name evidence="7" type="primary">LOC114659695</name>
</gene>
<evidence type="ECO:0000313" key="7">
    <source>
        <dbReference type="Ensembl" id="ENSECRP00000015618.1"/>
    </source>
</evidence>
<feature type="disulfide bond" evidence="2">
    <location>
        <begin position="213"/>
        <end position="223"/>
    </location>
</feature>
<evidence type="ECO:0000259" key="6">
    <source>
        <dbReference type="PROSITE" id="PS50287"/>
    </source>
</evidence>
<reference evidence="7" key="2">
    <citation type="submission" date="2025-08" db="UniProtKB">
        <authorList>
            <consortium name="Ensembl"/>
        </authorList>
    </citation>
    <scope>IDENTIFICATION</scope>
</reference>